<dbReference type="InterPro" id="IPR036291">
    <property type="entry name" value="NAD(P)-bd_dom_sf"/>
</dbReference>
<comment type="caution">
    <text evidence="3">The sequence shown here is derived from an EMBL/GenBank/DDBJ whole genome shotgun (WGS) entry which is preliminary data.</text>
</comment>
<reference evidence="3 4" key="1">
    <citation type="submission" date="2020-08" db="EMBL/GenBank/DDBJ databases">
        <title>Sequencing the genomes of 1000 actinobacteria strains.</title>
        <authorList>
            <person name="Klenk H.-P."/>
        </authorList>
    </citation>
    <scope>NUCLEOTIDE SEQUENCE [LARGE SCALE GENOMIC DNA]</scope>
    <source>
        <strain evidence="3 4">DSM 44593</strain>
    </source>
</reference>
<dbReference type="SUPFAM" id="SSF51735">
    <property type="entry name" value="NAD(P)-binding Rossmann-fold domains"/>
    <property type="match status" value="1"/>
</dbReference>
<proteinExistence type="predicted"/>
<gene>
    <name evidence="3" type="ORF">HNR25_000767</name>
</gene>
<dbReference type="Gene3D" id="3.40.50.720">
    <property type="entry name" value="NAD(P)-binding Rossmann-like Domain"/>
    <property type="match status" value="1"/>
</dbReference>
<dbReference type="InterPro" id="IPR002347">
    <property type="entry name" value="SDR_fam"/>
</dbReference>
<dbReference type="PANTHER" id="PTHR43157">
    <property type="entry name" value="PHOSPHATIDYLINOSITOL-GLYCAN BIOSYNTHESIS CLASS F PROTEIN-RELATED"/>
    <property type="match status" value="1"/>
</dbReference>
<protein>
    <submittedName>
        <fullName evidence="3">NAD(P)-dependent dehydrogenase (Short-subunit alcohol dehydrogenase family)</fullName>
    </submittedName>
</protein>
<dbReference type="AlphaFoldDB" id="A0A841E1U8"/>
<name>A0A841E1U8_9ACTN</name>
<dbReference type="GO" id="GO:0016491">
    <property type="term" value="F:oxidoreductase activity"/>
    <property type="evidence" value="ECO:0007669"/>
    <property type="project" value="UniProtKB-KW"/>
</dbReference>
<organism evidence="3 4">
    <name type="scientific">Streptomonospora salina</name>
    <dbReference type="NCBI Taxonomy" id="104205"/>
    <lineage>
        <taxon>Bacteria</taxon>
        <taxon>Bacillati</taxon>
        <taxon>Actinomycetota</taxon>
        <taxon>Actinomycetes</taxon>
        <taxon>Streptosporangiales</taxon>
        <taxon>Nocardiopsidaceae</taxon>
        <taxon>Streptomonospora</taxon>
    </lineage>
</organism>
<dbReference type="Pfam" id="PF00106">
    <property type="entry name" value="adh_short"/>
    <property type="match status" value="1"/>
</dbReference>
<evidence type="ECO:0000313" key="4">
    <source>
        <dbReference type="Proteomes" id="UP000578077"/>
    </source>
</evidence>
<dbReference type="NCBIfam" id="NF004846">
    <property type="entry name" value="PRK06197.1"/>
    <property type="match status" value="1"/>
</dbReference>
<feature type="region of interest" description="Disordered" evidence="2">
    <location>
        <begin position="281"/>
        <end position="301"/>
    </location>
</feature>
<dbReference type="RefSeq" id="WP_184633344.1">
    <property type="nucleotide sequence ID" value="NZ_BAABKT010000003.1"/>
</dbReference>
<feature type="compositionally biased region" description="Basic and acidic residues" evidence="2">
    <location>
        <begin position="291"/>
        <end position="301"/>
    </location>
</feature>
<dbReference type="CDD" id="cd05327">
    <property type="entry name" value="retinol-DH_like_SDR_c_like"/>
    <property type="match status" value="1"/>
</dbReference>
<keyword evidence="4" id="KW-1185">Reference proteome</keyword>
<keyword evidence="1" id="KW-0560">Oxidoreductase</keyword>
<evidence type="ECO:0000313" key="3">
    <source>
        <dbReference type="EMBL" id="MBB5997016.1"/>
    </source>
</evidence>
<dbReference type="EMBL" id="JACHLY010000001">
    <property type="protein sequence ID" value="MBB5997016.1"/>
    <property type="molecule type" value="Genomic_DNA"/>
</dbReference>
<accession>A0A841E1U8</accession>
<dbReference type="PRINTS" id="PR00081">
    <property type="entry name" value="GDHRDH"/>
</dbReference>
<evidence type="ECO:0000256" key="1">
    <source>
        <dbReference type="ARBA" id="ARBA00023002"/>
    </source>
</evidence>
<sequence length="320" mass="34537">MPPEQARTGNWTFEHMPDQSGHCAVVTGANNGLGREAARALAARGAEVVIACRDTAKGEEAADTIRAEVPGARLETLELDLSSLDSVRAAAQRLRNVRPRIDLLLNNAGLMTPPLGRTAEGFEQQFGVNHLGHFAFTGLLLDRVLAAENPRIVTVSSIAHRRGRIDFDDLHWRNRRYDRMGAYGQSKLANLMFAYELQRRLEAAGEKAVSAAAHPGVSRTGLFRHHSPLVRAAMGPALRPVNFWIAQTADRGVLPLLYAATAADVRGGGYYGPAGVGEFTGPPKPAGSSRSSHDTAAQRHLWEVSEELTGLTYPLGPDPS</sequence>
<dbReference type="PANTHER" id="PTHR43157:SF31">
    <property type="entry name" value="PHOSPHATIDYLINOSITOL-GLYCAN BIOSYNTHESIS CLASS F PROTEIN"/>
    <property type="match status" value="1"/>
</dbReference>
<evidence type="ECO:0000256" key="2">
    <source>
        <dbReference type="SAM" id="MobiDB-lite"/>
    </source>
</evidence>
<dbReference type="Proteomes" id="UP000578077">
    <property type="component" value="Unassembled WGS sequence"/>
</dbReference>
<dbReference type="NCBIfam" id="NF004513">
    <property type="entry name" value="PRK05854.1"/>
    <property type="match status" value="1"/>
</dbReference>